<dbReference type="SUPFAM" id="SSF53850">
    <property type="entry name" value="Periplasmic binding protein-like II"/>
    <property type="match status" value="2"/>
</dbReference>
<dbReference type="InterPro" id="IPR004358">
    <property type="entry name" value="Sig_transdc_His_kin-like_C"/>
</dbReference>
<dbReference type="Pfam" id="PF00512">
    <property type="entry name" value="HisKA"/>
    <property type="match status" value="1"/>
</dbReference>
<feature type="domain" description="Response regulatory" evidence="8">
    <location>
        <begin position="813"/>
        <end position="925"/>
    </location>
</feature>
<keyword evidence="3 4" id="KW-0597">Phosphoprotein</keyword>
<dbReference type="SMART" id="SM00387">
    <property type="entry name" value="HATPase_c"/>
    <property type="match status" value="1"/>
</dbReference>
<dbReference type="InterPro" id="IPR005467">
    <property type="entry name" value="His_kinase_dom"/>
</dbReference>
<dbReference type="CDD" id="cd00082">
    <property type="entry name" value="HisKA"/>
    <property type="match status" value="1"/>
</dbReference>
<name>A0ABM8HRA2_9BACT</name>
<feature type="domain" description="Histidine kinase" evidence="7">
    <location>
        <begin position="568"/>
        <end position="792"/>
    </location>
</feature>
<feature type="chain" id="PRO_5046217679" description="histidine kinase" evidence="6">
    <location>
        <begin position="28"/>
        <end position="929"/>
    </location>
</feature>
<proteinExistence type="predicted"/>
<keyword evidence="5" id="KW-0472">Membrane</keyword>
<evidence type="ECO:0000256" key="6">
    <source>
        <dbReference type="SAM" id="SignalP"/>
    </source>
</evidence>
<keyword evidence="6" id="KW-0732">Signal</keyword>
<dbReference type="SMART" id="SM00062">
    <property type="entry name" value="PBPb"/>
    <property type="match status" value="2"/>
</dbReference>
<dbReference type="Pfam" id="PF00072">
    <property type="entry name" value="Response_reg"/>
    <property type="match status" value="1"/>
</dbReference>
<dbReference type="PANTHER" id="PTHR43065">
    <property type="entry name" value="SENSOR HISTIDINE KINASE"/>
    <property type="match status" value="1"/>
</dbReference>
<keyword evidence="10" id="KW-1185">Reference proteome</keyword>
<evidence type="ECO:0000256" key="1">
    <source>
        <dbReference type="ARBA" id="ARBA00000085"/>
    </source>
</evidence>
<dbReference type="SUPFAM" id="SSF52172">
    <property type="entry name" value="CheY-like"/>
    <property type="match status" value="1"/>
</dbReference>
<protein>
    <recommendedName>
        <fullName evidence="2">histidine kinase</fullName>
        <ecNumber evidence="2">2.7.13.3</ecNumber>
    </recommendedName>
</protein>
<evidence type="ECO:0000313" key="10">
    <source>
        <dbReference type="Proteomes" id="UP001319827"/>
    </source>
</evidence>
<feature type="transmembrane region" description="Helical" evidence="5">
    <location>
        <begin position="503"/>
        <end position="525"/>
    </location>
</feature>
<dbReference type="PROSITE" id="PS50110">
    <property type="entry name" value="RESPONSE_REGULATORY"/>
    <property type="match status" value="1"/>
</dbReference>
<gene>
    <name evidence="9" type="ORF">DESUT3_00560</name>
</gene>
<dbReference type="Proteomes" id="UP001319827">
    <property type="component" value="Chromosome"/>
</dbReference>
<reference evidence="9 10" key="2">
    <citation type="journal article" date="2021" name="Int. J. Syst. Evol. Microbiol.">
        <title>Isolation and Polyphasic Characterization of Desulfuromonas versatilis sp. Nov., an Electrogenic Bacteria Capable of Versatile Metabolism Isolated from a Graphene Oxide-Reducing Enrichment Culture.</title>
        <authorList>
            <person name="Xie L."/>
            <person name="Yoshida N."/>
            <person name="Ishii S."/>
            <person name="Meng L."/>
        </authorList>
    </citation>
    <scope>NUCLEOTIDE SEQUENCE [LARGE SCALE GENOMIC DNA]</scope>
    <source>
        <strain evidence="9 10">NIT-T3</strain>
    </source>
</reference>
<dbReference type="PRINTS" id="PR00344">
    <property type="entry name" value="BCTRLSENSOR"/>
</dbReference>
<dbReference type="EMBL" id="AP024355">
    <property type="protein sequence ID" value="BCR02987.1"/>
    <property type="molecule type" value="Genomic_DNA"/>
</dbReference>
<dbReference type="InterPro" id="IPR003594">
    <property type="entry name" value="HATPase_dom"/>
</dbReference>
<keyword evidence="5" id="KW-0812">Transmembrane</keyword>
<dbReference type="RefSeq" id="WP_221250473.1">
    <property type="nucleotide sequence ID" value="NZ_AP024355.1"/>
</dbReference>
<comment type="catalytic activity">
    <reaction evidence="1">
        <text>ATP + protein L-histidine = ADP + protein N-phospho-L-histidine.</text>
        <dbReference type="EC" id="2.7.13.3"/>
    </reaction>
</comment>
<evidence type="ECO:0000256" key="4">
    <source>
        <dbReference type="PROSITE-ProRule" id="PRU00169"/>
    </source>
</evidence>
<dbReference type="InterPro" id="IPR011006">
    <property type="entry name" value="CheY-like_superfamily"/>
</dbReference>
<dbReference type="InterPro" id="IPR001638">
    <property type="entry name" value="Solute-binding_3/MltF_N"/>
</dbReference>
<evidence type="ECO:0000259" key="7">
    <source>
        <dbReference type="PROSITE" id="PS50109"/>
    </source>
</evidence>
<dbReference type="InterPro" id="IPR003661">
    <property type="entry name" value="HisK_dim/P_dom"/>
</dbReference>
<evidence type="ECO:0000259" key="8">
    <source>
        <dbReference type="PROSITE" id="PS50110"/>
    </source>
</evidence>
<evidence type="ECO:0000256" key="5">
    <source>
        <dbReference type="SAM" id="Phobius"/>
    </source>
</evidence>
<evidence type="ECO:0000256" key="2">
    <source>
        <dbReference type="ARBA" id="ARBA00012438"/>
    </source>
</evidence>
<dbReference type="EC" id="2.7.13.3" evidence="2"/>
<dbReference type="PROSITE" id="PS50109">
    <property type="entry name" value="HIS_KIN"/>
    <property type="match status" value="1"/>
</dbReference>
<sequence length="929" mass="101800">MIRNGAVVFLTILLLISLGALCPAALAQPSPAESPLPSALSPVVAGSEYDYPPFCIVTKEGQADGFSVELLRAALRAMGREVRFHLGPWSEVKQALAERRVQVLPLVGRTPEREQAFDFTFPYLTMHGTIVVRDEETGIRSLDDLAGKQVAVMAGDNAEEFLRRQPVPVSIVTTETFEDALRELAEGRHDAVVIQKLLALQLMKGLGVENLKTVGPPLKEFVQSFCFAVVEGDRELLALLNEGLALVIADGTFGQLREKWFGPMEDDSWGKSRIVIGGDFNYPPYEFLDENGQPAGYNIDLTRAIAKEAGLSVEIRLGPWSEIRQGLSDKEIDGIQGMFYSLERDRNFDFSPVHTVVSHSVVVRDDSPMPRTLAELAGKSILVMKGDIMHDVALKQGYGEWLITARSQEQVLEMLAGGTGDCALIAKLPALYWIEKHGWKNLRVSDSSVFSPEYCYAVPNGNGALLARLSQGLAGLKATGEYRRIYSKWLGVYEKPQVGLADLFRYSLFVVLPIVLLLFASLAWSRMLQRKVEGRTAELRNEIAWRKQVEEKLYRTQKFEAIGQLAGGVAHDFNNLLTVIVGYSDMLRRRLKADPAALTEVEMIAKAAQRAESLTRQLLAFGRRQVLAPRDLNLVALIHDAQPLLQKLLKENVQLKIRSTLEQVTVKVDPAQIEQVLMNLVVNARDAIGEKDGEIVISTTIAELDAQALGEFAETAGKPFGLLTVEDSGCGIAPEVKEKIFDPFFTTKELGRGTGLGLSTVYGIVKQSEGFVFADSAPGKGSRFHVYLPLGSLPEAAPAVRSPWLGGAEKSATILVVDDDELVLTLAVQTLREQGHEVLAANSSAQALGCWRANHGRIELLLTDIGLPEVNGLSLAAQMKEEKSELKVLYFSGYADLQGAQIPEGAFLQKPFPPAALVTKIEGLLKRAP</sequence>
<feature type="modified residue" description="4-aspartylphosphate" evidence="4">
    <location>
        <position position="864"/>
    </location>
</feature>
<dbReference type="InterPro" id="IPR036890">
    <property type="entry name" value="HATPase_C_sf"/>
</dbReference>
<dbReference type="Gene3D" id="1.10.287.130">
    <property type="match status" value="1"/>
</dbReference>
<evidence type="ECO:0000313" key="9">
    <source>
        <dbReference type="EMBL" id="BCR02987.1"/>
    </source>
</evidence>
<organism evidence="9 10">
    <name type="scientific">Desulfuromonas versatilis</name>
    <dbReference type="NCBI Taxonomy" id="2802975"/>
    <lineage>
        <taxon>Bacteria</taxon>
        <taxon>Pseudomonadati</taxon>
        <taxon>Thermodesulfobacteriota</taxon>
        <taxon>Desulfuromonadia</taxon>
        <taxon>Desulfuromonadales</taxon>
        <taxon>Desulfuromonadaceae</taxon>
        <taxon>Desulfuromonas</taxon>
    </lineage>
</organism>
<feature type="signal peptide" evidence="6">
    <location>
        <begin position="1"/>
        <end position="27"/>
    </location>
</feature>
<reference evidence="9 10" key="1">
    <citation type="journal article" date="2016" name="C (Basel)">
        <title>Selective Growth of and Electricity Production by Marine Exoelectrogenic Bacteria in Self-Aggregated Hydrogel of Microbially Reduced Graphene Oxide.</title>
        <authorList>
            <person name="Yoshida N."/>
            <person name="Goto Y."/>
            <person name="Miyata Y."/>
        </authorList>
    </citation>
    <scope>NUCLEOTIDE SEQUENCE [LARGE SCALE GENOMIC DNA]</scope>
    <source>
        <strain evidence="9 10">NIT-T3</strain>
    </source>
</reference>
<dbReference type="SUPFAM" id="SSF47384">
    <property type="entry name" value="Homodimeric domain of signal transducing histidine kinase"/>
    <property type="match status" value="1"/>
</dbReference>
<dbReference type="SUPFAM" id="SSF55874">
    <property type="entry name" value="ATPase domain of HSP90 chaperone/DNA topoisomerase II/histidine kinase"/>
    <property type="match status" value="1"/>
</dbReference>
<dbReference type="InterPro" id="IPR001789">
    <property type="entry name" value="Sig_transdc_resp-reg_receiver"/>
</dbReference>
<dbReference type="InterPro" id="IPR036097">
    <property type="entry name" value="HisK_dim/P_sf"/>
</dbReference>
<accession>A0ABM8HRA2</accession>
<dbReference type="Pfam" id="PF02518">
    <property type="entry name" value="HATPase_c"/>
    <property type="match status" value="1"/>
</dbReference>
<dbReference type="SMART" id="SM00388">
    <property type="entry name" value="HisKA"/>
    <property type="match status" value="1"/>
</dbReference>
<dbReference type="PANTHER" id="PTHR43065:SF42">
    <property type="entry name" value="TWO-COMPONENT SENSOR PPRA"/>
    <property type="match status" value="1"/>
</dbReference>
<dbReference type="Gene3D" id="3.40.190.10">
    <property type="entry name" value="Periplasmic binding protein-like II"/>
    <property type="match status" value="4"/>
</dbReference>
<dbReference type="CDD" id="cd13704">
    <property type="entry name" value="PBP2_HisK"/>
    <property type="match status" value="2"/>
</dbReference>
<dbReference type="SMART" id="SM00448">
    <property type="entry name" value="REC"/>
    <property type="match status" value="1"/>
</dbReference>
<dbReference type="Pfam" id="PF00497">
    <property type="entry name" value="SBP_bac_3"/>
    <property type="match status" value="2"/>
</dbReference>
<dbReference type="Gene3D" id="3.30.565.10">
    <property type="entry name" value="Histidine kinase-like ATPase, C-terminal domain"/>
    <property type="match status" value="1"/>
</dbReference>
<evidence type="ECO:0000256" key="3">
    <source>
        <dbReference type="ARBA" id="ARBA00022553"/>
    </source>
</evidence>
<keyword evidence="5" id="KW-1133">Transmembrane helix</keyword>
<dbReference type="Gene3D" id="3.40.50.2300">
    <property type="match status" value="1"/>
</dbReference>